<dbReference type="InterPro" id="IPR000415">
    <property type="entry name" value="Nitroreductase-like"/>
</dbReference>
<dbReference type="OrthoDB" id="8156917at2"/>
<organism evidence="3 4">
    <name type="scientific">Halopolyspora algeriensis</name>
    <dbReference type="NCBI Taxonomy" id="1500506"/>
    <lineage>
        <taxon>Bacteria</taxon>
        <taxon>Bacillati</taxon>
        <taxon>Actinomycetota</taxon>
        <taxon>Actinomycetes</taxon>
        <taxon>Actinomycetes incertae sedis</taxon>
        <taxon>Halopolyspora</taxon>
    </lineage>
</organism>
<evidence type="ECO:0000256" key="1">
    <source>
        <dbReference type="SAM" id="MobiDB-lite"/>
    </source>
</evidence>
<accession>A0A368VRT4</accession>
<keyword evidence="4" id="KW-1185">Reference proteome</keyword>
<evidence type="ECO:0000259" key="2">
    <source>
        <dbReference type="Pfam" id="PF00881"/>
    </source>
</evidence>
<evidence type="ECO:0000313" key="3">
    <source>
        <dbReference type="EMBL" id="RCW44451.1"/>
    </source>
</evidence>
<dbReference type="InterPro" id="IPR029479">
    <property type="entry name" value="Nitroreductase"/>
</dbReference>
<dbReference type="GO" id="GO:0016491">
    <property type="term" value="F:oxidoreductase activity"/>
    <property type="evidence" value="ECO:0007669"/>
    <property type="project" value="InterPro"/>
</dbReference>
<feature type="region of interest" description="Disordered" evidence="1">
    <location>
        <begin position="1"/>
        <end position="22"/>
    </location>
</feature>
<dbReference type="NCBIfam" id="NF047509">
    <property type="entry name" value="Rv3131_FMN_oxido"/>
    <property type="match status" value="1"/>
</dbReference>
<evidence type="ECO:0000313" key="4">
    <source>
        <dbReference type="Proteomes" id="UP000253495"/>
    </source>
</evidence>
<sequence length="323" mass="35127">MDEFGAAHPSDGEPAENGAWSPDEVAVLTEAMDQAPSVHNIQPWSLGVKERTATIYEQVGPELSRHDPEGRDRRISCGAALTNLVLAVADLGWEPQVRRDPEGADRPEAVAAVTGHRRGETGDSESRRYEAIARRASYRQAFHDRAVPEDIRQRLLSAATSSTVQAEWVGSADVAALARLLIYAASVHRGDRSYQRELAMWTLEEGVPAERGIPAEALGSEGVPAVGLATSEVRIPDEHKLAERIAKESILVLTTPSDEPGDHLHVGEAMELAWLEAVSQDTAASVMTQPLRLSEVRTRLVEMLGISGVPQVLMRFGYPRPAE</sequence>
<dbReference type="Proteomes" id="UP000253495">
    <property type="component" value="Unassembled WGS sequence"/>
</dbReference>
<dbReference type="Gene3D" id="3.40.109.10">
    <property type="entry name" value="NADH Oxidase"/>
    <property type="match status" value="1"/>
</dbReference>
<proteinExistence type="predicted"/>
<dbReference type="RefSeq" id="WP_114452836.1">
    <property type="nucleotide sequence ID" value="NZ_QPJC01000004.1"/>
</dbReference>
<reference evidence="3 4" key="1">
    <citation type="submission" date="2018-07" db="EMBL/GenBank/DDBJ databases">
        <title>Genomic Encyclopedia of Type Strains, Phase III (KMG-III): the genomes of soil and plant-associated and newly described type strains.</title>
        <authorList>
            <person name="Whitman W."/>
        </authorList>
    </citation>
    <scope>NUCLEOTIDE SEQUENCE [LARGE SCALE GENOMIC DNA]</scope>
    <source>
        <strain evidence="3 4">CECT 8575</strain>
    </source>
</reference>
<dbReference type="AlphaFoldDB" id="A0A368VRT4"/>
<protein>
    <submittedName>
        <fullName evidence="3">Nitroreductase family protein</fullName>
    </submittedName>
</protein>
<name>A0A368VRT4_9ACTN</name>
<comment type="caution">
    <text evidence="3">The sequence shown here is derived from an EMBL/GenBank/DDBJ whole genome shotgun (WGS) entry which is preliminary data.</text>
</comment>
<dbReference type="Pfam" id="PF00881">
    <property type="entry name" value="Nitroreductase"/>
    <property type="match status" value="1"/>
</dbReference>
<dbReference type="SUPFAM" id="SSF55469">
    <property type="entry name" value="FMN-dependent nitroreductase-like"/>
    <property type="match status" value="2"/>
</dbReference>
<feature type="domain" description="Nitroreductase" evidence="2">
    <location>
        <begin position="132"/>
        <end position="318"/>
    </location>
</feature>
<gene>
    <name evidence="3" type="ORF">DFQ14_10440</name>
</gene>
<dbReference type="EMBL" id="QPJC01000004">
    <property type="protein sequence ID" value="RCW44451.1"/>
    <property type="molecule type" value="Genomic_DNA"/>
</dbReference>